<feature type="compositionally biased region" description="Pro residues" evidence="1">
    <location>
        <begin position="326"/>
        <end position="338"/>
    </location>
</feature>
<dbReference type="GO" id="GO:0006508">
    <property type="term" value="P:proteolysis"/>
    <property type="evidence" value="ECO:0007669"/>
    <property type="project" value="UniProtKB-KW"/>
</dbReference>
<protein>
    <submittedName>
        <fullName evidence="4">CAAX protease family protein</fullName>
    </submittedName>
</protein>
<evidence type="ECO:0000259" key="3">
    <source>
        <dbReference type="Pfam" id="PF02517"/>
    </source>
</evidence>
<dbReference type="STRING" id="36805.BOH66_05700"/>
<dbReference type="EMBL" id="CP018762">
    <property type="protein sequence ID" value="APZ33807.1"/>
    <property type="molecule type" value="Genomic_DNA"/>
</dbReference>
<keyword evidence="4" id="KW-0378">Hydrolase</keyword>
<dbReference type="Pfam" id="PF02517">
    <property type="entry name" value="Rce1-like"/>
    <property type="match status" value="1"/>
</dbReference>
<keyword evidence="4" id="KW-0645">Protease</keyword>
<keyword evidence="2" id="KW-0472">Membrane</keyword>
<organism evidence="4 5">
    <name type="scientific">Microbacterium aurum</name>
    <dbReference type="NCBI Taxonomy" id="36805"/>
    <lineage>
        <taxon>Bacteria</taxon>
        <taxon>Bacillati</taxon>
        <taxon>Actinomycetota</taxon>
        <taxon>Actinomycetes</taxon>
        <taxon>Micrococcales</taxon>
        <taxon>Microbacteriaceae</taxon>
        <taxon>Microbacterium</taxon>
    </lineage>
</organism>
<feature type="transmembrane region" description="Helical" evidence="2">
    <location>
        <begin position="52"/>
        <end position="79"/>
    </location>
</feature>
<accession>A0A1P8U6Q9</accession>
<evidence type="ECO:0000313" key="5">
    <source>
        <dbReference type="Proteomes" id="UP000187185"/>
    </source>
</evidence>
<feature type="region of interest" description="Disordered" evidence="1">
    <location>
        <begin position="324"/>
        <end position="349"/>
    </location>
</feature>
<feature type="domain" description="CAAX prenyl protease 2/Lysostaphin resistance protein A-like" evidence="3">
    <location>
        <begin position="184"/>
        <end position="272"/>
    </location>
</feature>
<proteinExistence type="predicted"/>
<dbReference type="GO" id="GO:0004175">
    <property type="term" value="F:endopeptidase activity"/>
    <property type="evidence" value="ECO:0007669"/>
    <property type="project" value="UniProtKB-ARBA"/>
</dbReference>
<dbReference type="Proteomes" id="UP000187185">
    <property type="component" value="Chromosome"/>
</dbReference>
<dbReference type="RefSeq" id="WP_076690124.1">
    <property type="nucleotide sequence ID" value="NZ_CP018762.1"/>
</dbReference>
<dbReference type="KEGG" id="maur:BOH66_05700"/>
<dbReference type="GO" id="GO:0080120">
    <property type="term" value="P:CAAX-box protein maturation"/>
    <property type="evidence" value="ECO:0007669"/>
    <property type="project" value="UniProtKB-ARBA"/>
</dbReference>
<dbReference type="InterPro" id="IPR003675">
    <property type="entry name" value="Rce1/LyrA-like_dom"/>
</dbReference>
<evidence type="ECO:0000313" key="4">
    <source>
        <dbReference type="EMBL" id="APZ33807.1"/>
    </source>
</evidence>
<reference evidence="4 5" key="1">
    <citation type="submission" date="2016-12" db="EMBL/GenBank/DDBJ databases">
        <title>Complete genome sequence of Microbacterium aurum KACC 15219.</title>
        <authorList>
            <person name="Jung Y."/>
            <person name="Shin J.-H."/>
            <person name="Lee Y.-J."/>
            <person name="Yi H."/>
            <person name="Bahn Y.-S."/>
            <person name="Kim J.F."/>
            <person name="Lee D.-W."/>
        </authorList>
    </citation>
    <scope>NUCLEOTIDE SEQUENCE [LARGE SCALE GENOMIC DNA]</scope>
    <source>
        <strain evidence="4 5">KACC 15219</strain>
    </source>
</reference>
<feature type="transmembrane region" description="Helical" evidence="2">
    <location>
        <begin position="214"/>
        <end position="231"/>
    </location>
</feature>
<feature type="transmembrane region" description="Helical" evidence="2">
    <location>
        <begin position="146"/>
        <end position="168"/>
    </location>
</feature>
<keyword evidence="2" id="KW-0812">Transmembrane</keyword>
<keyword evidence="5" id="KW-1185">Reference proteome</keyword>
<feature type="transmembrane region" description="Helical" evidence="2">
    <location>
        <begin position="237"/>
        <end position="255"/>
    </location>
</feature>
<name>A0A1P8U6Q9_9MICO</name>
<evidence type="ECO:0000256" key="2">
    <source>
        <dbReference type="SAM" id="Phobius"/>
    </source>
</evidence>
<gene>
    <name evidence="4" type="ORF">BOH66_05700</name>
</gene>
<feature type="transmembrane region" description="Helical" evidence="2">
    <location>
        <begin position="292"/>
        <end position="313"/>
    </location>
</feature>
<feature type="compositionally biased region" description="Low complexity" evidence="1">
    <location>
        <begin position="339"/>
        <end position="349"/>
    </location>
</feature>
<feature type="transmembrane region" description="Helical" evidence="2">
    <location>
        <begin position="262"/>
        <end position="280"/>
    </location>
</feature>
<keyword evidence="2" id="KW-1133">Transmembrane helix</keyword>
<feature type="transmembrane region" description="Helical" evidence="2">
    <location>
        <begin position="180"/>
        <end position="202"/>
    </location>
</feature>
<sequence>MTTPAPLAPVPMPAPVAPPVVAPRLPADATAGGLAFHRLVFARQRSGWWTPLAVAGLGIAFYCAMLAMVMVFMIVAAIADPTFLDRMMAIAQDPAFNLGDPVMLVFLLGTIILMWPAYLLASLIINGKPVGLISSAAGRLRWRWMLMCGLVAAVLSAVLTGVSFLLPADAPATASEPNPLWAVSLILIVLLVPLQSAAEEYIFRGYLMQAIGRWLRHPAFAILLPVPLFVLGHLYDVLGQISVGLFAVAAGWLTWRTGGLEAAIALHVVNNLSGFLLSLAAGSDPTASTTGWLSFLWSFLLIGGYVALVEGMLRRRPLPRTLILTPPAPPASPAPPMLSAPAADADAGR</sequence>
<dbReference type="AlphaFoldDB" id="A0A1P8U6Q9"/>
<evidence type="ECO:0000256" key="1">
    <source>
        <dbReference type="SAM" id="MobiDB-lite"/>
    </source>
</evidence>
<feature type="transmembrane region" description="Helical" evidence="2">
    <location>
        <begin position="102"/>
        <end position="125"/>
    </location>
</feature>